<evidence type="ECO:0000313" key="1">
    <source>
        <dbReference type="EMBL" id="BDR59408.1"/>
    </source>
</evidence>
<protein>
    <submittedName>
        <fullName evidence="1">Uncharacterized protein</fullName>
    </submittedName>
</protein>
<proteinExistence type="predicted"/>
<sequence>MLCNYRECVTQVTVENLLKEAFSPLSEQDLLKQLKTNYPDSWKFLESLRQNRNNMISENK</sequence>
<organism evidence="1 2">
    <name type="scientific">Xylocopilactobacillus apicola</name>
    <dbReference type="NCBI Taxonomy" id="2932184"/>
    <lineage>
        <taxon>Bacteria</taxon>
        <taxon>Bacillati</taxon>
        <taxon>Bacillota</taxon>
        <taxon>Bacilli</taxon>
        <taxon>Lactobacillales</taxon>
        <taxon>Lactobacillaceae</taxon>
        <taxon>Xylocopilactobacillus</taxon>
    </lineage>
</organism>
<gene>
    <name evidence="1" type="ORF">XA3_18490</name>
</gene>
<dbReference type="EMBL" id="AP026802">
    <property type="protein sequence ID" value="BDR59408.1"/>
    <property type="molecule type" value="Genomic_DNA"/>
</dbReference>
<dbReference type="AlphaFoldDB" id="A0AAU9DV93"/>
<name>A0AAU9DV93_9LACO</name>
<dbReference type="Proteomes" id="UP001321861">
    <property type="component" value="Chromosome"/>
</dbReference>
<accession>A0AAU9DV93</accession>
<reference evidence="1 2" key="1">
    <citation type="journal article" date="2023" name="Microbiol. Spectr.">
        <title>Symbiosis of Carpenter Bees with Uncharacterized Lactic Acid Bacteria Showing NAD Auxotrophy.</title>
        <authorList>
            <person name="Kawasaki S."/>
            <person name="Ozawa K."/>
            <person name="Mori T."/>
            <person name="Yamamoto A."/>
            <person name="Ito M."/>
            <person name="Ohkuma M."/>
            <person name="Sakamoto M."/>
            <person name="Matsutani M."/>
        </authorList>
    </citation>
    <scope>NUCLEOTIDE SEQUENCE [LARGE SCALE GENOMIC DNA]</scope>
    <source>
        <strain evidence="1 2">XA3</strain>
    </source>
</reference>
<evidence type="ECO:0000313" key="2">
    <source>
        <dbReference type="Proteomes" id="UP001321861"/>
    </source>
</evidence>
<dbReference type="KEGG" id="xap:XA3_18490"/>
<keyword evidence="2" id="KW-1185">Reference proteome</keyword>